<feature type="domain" description="FAD-binding PCMH-type" evidence="1">
    <location>
        <begin position="45"/>
        <end position="126"/>
    </location>
</feature>
<dbReference type="InterPro" id="IPR016169">
    <property type="entry name" value="FAD-bd_PCMH_sub2"/>
</dbReference>
<dbReference type="InterPro" id="IPR006094">
    <property type="entry name" value="Oxid_FAD_bind_N"/>
</dbReference>
<dbReference type="Proteomes" id="UP000321328">
    <property type="component" value="Unassembled WGS sequence"/>
</dbReference>
<dbReference type="STRING" id="1123024.GCA_000423625_04856"/>
<organism evidence="2 3">
    <name type="scientific">Pseudonocardia asaccharolytica DSM 44247 = NBRC 16224</name>
    <dbReference type="NCBI Taxonomy" id="1123024"/>
    <lineage>
        <taxon>Bacteria</taxon>
        <taxon>Bacillati</taxon>
        <taxon>Actinomycetota</taxon>
        <taxon>Actinomycetes</taxon>
        <taxon>Pseudonocardiales</taxon>
        <taxon>Pseudonocardiaceae</taxon>
        <taxon>Pseudonocardia</taxon>
    </lineage>
</organism>
<dbReference type="InterPro" id="IPR051914">
    <property type="entry name" value="FAD-linked_OxidoTrans_Type4"/>
</dbReference>
<sequence length="126" mass="13304">MSRAVSVPAQGTGVEDALARTIGAEHVSTGNTARRFAAADFSDRMLAVPAAVVRPGSTEYVAVVLRICRDHGLSATVRGGGMSYTLAHLPSTPDSVVIDVARLDRIVEVNRPTAMWSSNPESRGRS</sequence>
<evidence type="ECO:0000313" key="3">
    <source>
        <dbReference type="Proteomes" id="UP000321328"/>
    </source>
</evidence>
<dbReference type="InterPro" id="IPR016166">
    <property type="entry name" value="FAD-bd_PCMH"/>
</dbReference>
<dbReference type="PROSITE" id="PS51387">
    <property type="entry name" value="FAD_PCMH"/>
    <property type="match status" value="1"/>
</dbReference>
<comment type="caution">
    <text evidence="2">The sequence shown here is derived from an EMBL/GenBank/DDBJ whole genome shotgun (WGS) entry which is preliminary data.</text>
</comment>
<dbReference type="Pfam" id="PF01565">
    <property type="entry name" value="FAD_binding_4"/>
    <property type="match status" value="1"/>
</dbReference>
<keyword evidence="3" id="KW-1185">Reference proteome</keyword>
<dbReference type="SUPFAM" id="SSF56176">
    <property type="entry name" value="FAD-binding/transporter-associated domain-like"/>
    <property type="match status" value="1"/>
</dbReference>
<protein>
    <recommendedName>
        <fullName evidence="1">FAD-binding PCMH-type domain-containing protein</fullName>
    </recommendedName>
</protein>
<gene>
    <name evidence="2" type="ORF">PA7_44000</name>
</gene>
<dbReference type="PANTHER" id="PTHR42934:SF2">
    <property type="entry name" value="GLYCOLATE OXIDASE SUBUNIT GLCD"/>
    <property type="match status" value="1"/>
</dbReference>
<dbReference type="Gene3D" id="3.30.465.10">
    <property type="match status" value="1"/>
</dbReference>
<dbReference type="GO" id="GO:0071949">
    <property type="term" value="F:FAD binding"/>
    <property type="evidence" value="ECO:0007669"/>
    <property type="project" value="InterPro"/>
</dbReference>
<evidence type="ECO:0000313" key="2">
    <source>
        <dbReference type="EMBL" id="GEL20563.1"/>
    </source>
</evidence>
<name>A0A511D815_9PSEU</name>
<accession>A0A511D815</accession>
<dbReference type="AlphaFoldDB" id="A0A511D815"/>
<dbReference type="InterPro" id="IPR036318">
    <property type="entry name" value="FAD-bd_PCMH-like_sf"/>
</dbReference>
<dbReference type="EMBL" id="BJVI01000077">
    <property type="protein sequence ID" value="GEL20563.1"/>
    <property type="molecule type" value="Genomic_DNA"/>
</dbReference>
<dbReference type="PANTHER" id="PTHR42934">
    <property type="entry name" value="GLYCOLATE OXIDASE SUBUNIT GLCD"/>
    <property type="match status" value="1"/>
</dbReference>
<evidence type="ECO:0000259" key="1">
    <source>
        <dbReference type="PROSITE" id="PS51387"/>
    </source>
</evidence>
<reference evidence="2 3" key="1">
    <citation type="submission" date="2019-07" db="EMBL/GenBank/DDBJ databases">
        <title>Whole genome shotgun sequence of Pseudonocardia asaccharolytica NBRC 16224.</title>
        <authorList>
            <person name="Hosoyama A."/>
            <person name="Uohara A."/>
            <person name="Ohji S."/>
            <person name="Ichikawa N."/>
        </authorList>
    </citation>
    <scope>NUCLEOTIDE SEQUENCE [LARGE SCALE GENOMIC DNA]</scope>
    <source>
        <strain evidence="2 3">NBRC 16224</strain>
    </source>
</reference>
<proteinExistence type="predicted"/>
<dbReference type="OrthoDB" id="9811557at2"/>